<evidence type="ECO:0000313" key="2">
    <source>
        <dbReference type="EMBL" id="KPL07393.1"/>
    </source>
</evidence>
<evidence type="ECO:0000313" key="3">
    <source>
        <dbReference type="Proteomes" id="UP000051035"/>
    </source>
</evidence>
<feature type="transmembrane region" description="Helical" evidence="1">
    <location>
        <begin position="69"/>
        <end position="86"/>
    </location>
</feature>
<feature type="transmembrane region" description="Helical" evidence="1">
    <location>
        <begin position="15"/>
        <end position="33"/>
    </location>
</feature>
<name>A0A0S8JCE0_UNCT6</name>
<dbReference type="EMBL" id="LJVA01000127">
    <property type="protein sequence ID" value="KPL07393.1"/>
    <property type="molecule type" value="Genomic_DNA"/>
</dbReference>
<comment type="caution">
    <text evidence="2">The sequence shown here is derived from an EMBL/GenBank/DDBJ whole genome shotgun (WGS) entry which is preliminary data.</text>
</comment>
<feature type="non-terminal residue" evidence="2">
    <location>
        <position position="112"/>
    </location>
</feature>
<keyword evidence="1" id="KW-0812">Transmembrane</keyword>
<evidence type="ECO:0008006" key="4">
    <source>
        <dbReference type="Google" id="ProtNLM"/>
    </source>
</evidence>
<keyword evidence="1" id="KW-1133">Transmembrane helix</keyword>
<accession>A0A0S8JCE0</accession>
<gene>
    <name evidence="2" type="ORF">AMJ71_09110</name>
</gene>
<organism evidence="2 3">
    <name type="scientific">candidate division TA06 bacterium SM1_40</name>
    <dbReference type="NCBI Taxonomy" id="1703773"/>
    <lineage>
        <taxon>Bacteria</taxon>
        <taxon>Bacteria division TA06</taxon>
    </lineage>
</organism>
<feature type="transmembrane region" description="Helical" evidence="1">
    <location>
        <begin position="45"/>
        <end position="63"/>
    </location>
</feature>
<dbReference type="Proteomes" id="UP000051035">
    <property type="component" value="Unassembled WGS sequence"/>
</dbReference>
<keyword evidence="1" id="KW-0472">Membrane</keyword>
<feature type="transmembrane region" description="Helical" evidence="1">
    <location>
        <begin position="93"/>
        <end position="110"/>
    </location>
</feature>
<evidence type="ECO:0000256" key="1">
    <source>
        <dbReference type="SAM" id="Phobius"/>
    </source>
</evidence>
<protein>
    <recommendedName>
        <fullName evidence="4">DUF5668 domain-containing protein</fullName>
    </recommendedName>
</protein>
<dbReference type="AlphaFoldDB" id="A0A0S8JCE0"/>
<reference evidence="2 3" key="1">
    <citation type="journal article" date="2015" name="Microbiome">
        <title>Genomic resolution of linkages in carbon, nitrogen, and sulfur cycling among widespread estuary sediment bacteria.</title>
        <authorList>
            <person name="Baker B.J."/>
            <person name="Lazar C.S."/>
            <person name="Teske A.P."/>
            <person name="Dick G.J."/>
        </authorList>
    </citation>
    <scope>NUCLEOTIDE SEQUENCE [LARGE SCALE GENOMIC DNA]</scope>
    <source>
        <strain evidence="2">SM1_40</strain>
    </source>
</reference>
<proteinExistence type="predicted"/>
<sequence length="112" mass="11742">MEHRSEDADPHDRRLVGMAWGLFLVLAGIILLLKGFSSIHLDGSLMVAGGAVLILLNIARMVIGTRLSTTTLVIGAVLLLLGGAELSGRDLPLLPIVLIAIGAVLLVSGIRE</sequence>